<sequence length="336" mass="36849">MLQVSYATSAGPSPFLAAGARLSKPPRRPAPTPFLAKVVPASVAFACCLLRQRDGRAAKVPCSAVQMQETQHSRAVRQWLKEVVIGLGFCPWASPADIRVVTSMSRTANEVLADLAEEAEELWRPGSSNSKTTLVVCPHVKAWSQDFRHFHAFYTWHLDGGFAMAEPMGVKVVPFHPHFAMARAPPRMGDTIFVPGPDGQNARVLVVDPDVGKDEAGEFCMAVEFETGEQGLIRHACMMAKSSEESTDQDLEDNFTSRAPRPVLHLLRIPDLERAEKEANQRKDADSDADSPAVAEDPRREIDELISPTKDVVSRNATTTQTLGPLRLAEILERCG</sequence>
<proteinExistence type="predicted"/>
<dbReference type="Pfam" id="PF07209">
    <property type="entry name" value="DUF1415"/>
    <property type="match status" value="1"/>
</dbReference>
<accession>A0A1Q9CSB9</accession>
<dbReference type="Proteomes" id="UP000186817">
    <property type="component" value="Unassembled WGS sequence"/>
</dbReference>
<evidence type="ECO:0000313" key="2">
    <source>
        <dbReference type="EMBL" id="OLP85819.1"/>
    </source>
</evidence>
<feature type="region of interest" description="Disordered" evidence="1">
    <location>
        <begin position="274"/>
        <end position="320"/>
    </location>
</feature>
<name>A0A1Q9CSB9_SYMMI</name>
<protein>
    <submittedName>
        <fullName evidence="2">Uncharacterized protein</fullName>
    </submittedName>
</protein>
<dbReference type="AlphaFoldDB" id="A0A1Q9CSB9"/>
<dbReference type="OrthoDB" id="416919at2759"/>
<comment type="caution">
    <text evidence="2">The sequence shown here is derived from an EMBL/GenBank/DDBJ whole genome shotgun (WGS) entry which is preliminary data.</text>
</comment>
<reference evidence="2 3" key="1">
    <citation type="submission" date="2016-02" db="EMBL/GenBank/DDBJ databases">
        <title>Genome analysis of coral dinoflagellate symbionts highlights evolutionary adaptations to a symbiotic lifestyle.</title>
        <authorList>
            <person name="Aranda M."/>
            <person name="Li Y."/>
            <person name="Liew Y.J."/>
            <person name="Baumgarten S."/>
            <person name="Simakov O."/>
            <person name="Wilson M."/>
            <person name="Piel J."/>
            <person name="Ashoor H."/>
            <person name="Bougouffa S."/>
            <person name="Bajic V.B."/>
            <person name="Ryu T."/>
            <person name="Ravasi T."/>
            <person name="Bayer T."/>
            <person name="Micklem G."/>
            <person name="Kim H."/>
            <person name="Bhak J."/>
            <person name="Lajeunesse T.C."/>
            <person name="Voolstra C.R."/>
        </authorList>
    </citation>
    <scope>NUCLEOTIDE SEQUENCE [LARGE SCALE GENOMIC DNA]</scope>
    <source>
        <strain evidence="2 3">CCMP2467</strain>
    </source>
</reference>
<organism evidence="2 3">
    <name type="scientific">Symbiodinium microadriaticum</name>
    <name type="common">Dinoflagellate</name>
    <name type="synonym">Zooxanthella microadriatica</name>
    <dbReference type="NCBI Taxonomy" id="2951"/>
    <lineage>
        <taxon>Eukaryota</taxon>
        <taxon>Sar</taxon>
        <taxon>Alveolata</taxon>
        <taxon>Dinophyceae</taxon>
        <taxon>Suessiales</taxon>
        <taxon>Symbiodiniaceae</taxon>
        <taxon>Symbiodinium</taxon>
    </lineage>
</organism>
<evidence type="ECO:0000313" key="3">
    <source>
        <dbReference type="Proteomes" id="UP000186817"/>
    </source>
</evidence>
<dbReference type="InterPro" id="IPR009858">
    <property type="entry name" value="DUF1415"/>
</dbReference>
<gene>
    <name evidence="2" type="ORF">AK812_SmicGene33150</name>
</gene>
<evidence type="ECO:0000256" key="1">
    <source>
        <dbReference type="SAM" id="MobiDB-lite"/>
    </source>
</evidence>
<dbReference type="EMBL" id="LSRX01000954">
    <property type="protein sequence ID" value="OLP85819.1"/>
    <property type="molecule type" value="Genomic_DNA"/>
</dbReference>
<keyword evidence="3" id="KW-1185">Reference proteome</keyword>
<feature type="compositionally biased region" description="Basic and acidic residues" evidence="1">
    <location>
        <begin position="274"/>
        <end position="286"/>
    </location>
</feature>